<dbReference type="InterPro" id="IPR036390">
    <property type="entry name" value="WH_DNA-bd_sf"/>
</dbReference>
<dbReference type="InterPro" id="IPR013761">
    <property type="entry name" value="SAM/pointed_sf"/>
</dbReference>
<dbReference type="PANTHER" id="PTHR11849:SF182">
    <property type="entry name" value="SAM POINTED DOMAIN-CONTAINING ETS TRANSCRIPTION FACTOR"/>
    <property type="match status" value="1"/>
</dbReference>
<dbReference type="AlphaFoldDB" id="A0ABD0JV84"/>
<dbReference type="PROSITE" id="PS51433">
    <property type="entry name" value="PNT"/>
    <property type="match status" value="1"/>
</dbReference>
<dbReference type="InterPro" id="IPR036388">
    <property type="entry name" value="WH-like_DNA-bd_sf"/>
</dbReference>
<keyword evidence="2 3" id="KW-0238">DNA-binding</keyword>
<dbReference type="FunFam" id="1.10.10.10:FF:000996">
    <property type="entry name" value="Predicted protein"/>
    <property type="match status" value="1"/>
</dbReference>
<feature type="region of interest" description="Disordered" evidence="4">
    <location>
        <begin position="492"/>
        <end position="526"/>
    </location>
</feature>
<proteinExistence type="inferred from homology"/>
<dbReference type="GO" id="GO:0005634">
    <property type="term" value="C:nucleus"/>
    <property type="evidence" value="ECO:0007669"/>
    <property type="project" value="UniProtKB-SubCell"/>
</dbReference>
<keyword evidence="8" id="KW-1185">Reference proteome</keyword>
<evidence type="ECO:0000256" key="4">
    <source>
        <dbReference type="SAM" id="MobiDB-lite"/>
    </source>
</evidence>
<dbReference type="Proteomes" id="UP001519460">
    <property type="component" value="Unassembled WGS sequence"/>
</dbReference>
<dbReference type="InterPro" id="IPR003118">
    <property type="entry name" value="Pointed_dom"/>
</dbReference>
<dbReference type="Gene3D" id="1.10.150.50">
    <property type="entry name" value="Transcription Factor, Ets-1"/>
    <property type="match status" value="1"/>
</dbReference>
<dbReference type="Pfam" id="PF02198">
    <property type="entry name" value="SAM_PNT"/>
    <property type="match status" value="1"/>
</dbReference>
<dbReference type="PROSITE" id="PS50061">
    <property type="entry name" value="ETS_DOMAIN_3"/>
    <property type="match status" value="1"/>
</dbReference>
<feature type="domain" description="PNT" evidence="6">
    <location>
        <begin position="203"/>
        <end position="287"/>
    </location>
</feature>
<dbReference type="PANTHER" id="PTHR11849">
    <property type="entry name" value="ETS"/>
    <property type="match status" value="1"/>
</dbReference>
<name>A0ABD0JV84_9CAEN</name>
<dbReference type="SUPFAM" id="SSF47769">
    <property type="entry name" value="SAM/Pointed domain"/>
    <property type="match status" value="1"/>
</dbReference>
<reference evidence="7 8" key="1">
    <citation type="journal article" date="2023" name="Sci. Data">
        <title>Genome assembly of the Korean intertidal mud-creeper Batillaria attramentaria.</title>
        <authorList>
            <person name="Patra A.K."/>
            <person name="Ho P.T."/>
            <person name="Jun S."/>
            <person name="Lee S.J."/>
            <person name="Kim Y."/>
            <person name="Won Y.J."/>
        </authorList>
    </citation>
    <scope>NUCLEOTIDE SEQUENCE [LARGE SCALE GENOMIC DNA]</scope>
    <source>
        <strain evidence="7">Wonlab-2016</strain>
    </source>
</reference>
<comment type="subcellular location">
    <subcellularLocation>
        <location evidence="3">Nucleus</location>
    </subcellularLocation>
</comment>
<feature type="domain" description="ETS" evidence="5">
    <location>
        <begin position="530"/>
        <end position="613"/>
    </location>
</feature>
<feature type="compositionally biased region" description="Low complexity" evidence="4">
    <location>
        <begin position="392"/>
        <end position="412"/>
    </location>
</feature>
<evidence type="ECO:0000313" key="7">
    <source>
        <dbReference type="EMBL" id="KAK7478616.1"/>
    </source>
</evidence>
<evidence type="ECO:0000256" key="2">
    <source>
        <dbReference type="ARBA" id="ARBA00023125"/>
    </source>
</evidence>
<dbReference type="GO" id="GO:0003677">
    <property type="term" value="F:DNA binding"/>
    <property type="evidence" value="ECO:0007669"/>
    <property type="project" value="UniProtKB-KW"/>
</dbReference>
<feature type="region of interest" description="Disordered" evidence="4">
    <location>
        <begin position="363"/>
        <end position="414"/>
    </location>
</feature>
<evidence type="ECO:0000256" key="3">
    <source>
        <dbReference type="RuleBase" id="RU004019"/>
    </source>
</evidence>
<protein>
    <submittedName>
        <fullName evidence="7">Uncharacterized protein</fullName>
    </submittedName>
</protein>
<dbReference type="Gene3D" id="1.10.10.10">
    <property type="entry name" value="Winged helix-like DNA-binding domain superfamily/Winged helix DNA-binding domain"/>
    <property type="match status" value="1"/>
</dbReference>
<dbReference type="InterPro" id="IPR046328">
    <property type="entry name" value="ETS_fam"/>
</dbReference>
<dbReference type="Pfam" id="PF00178">
    <property type="entry name" value="Ets"/>
    <property type="match status" value="1"/>
</dbReference>
<evidence type="ECO:0000259" key="6">
    <source>
        <dbReference type="PROSITE" id="PS51433"/>
    </source>
</evidence>
<dbReference type="SUPFAM" id="SSF46785">
    <property type="entry name" value="Winged helix' DNA-binding domain"/>
    <property type="match status" value="1"/>
</dbReference>
<dbReference type="EMBL" id="JACVVK020000321">
    <property type="protein sequence ID" value="KAK7478616.1"/>
    <property type="molecule type" value="Genomic_DNA"/>
</dbReference>
<dbReference type="PRINTS" id="PR00454">
    <property type="entry name" value="ETSDOMAIN"/>
</dbReference>
<evidence type="ECO:0000256" key="1">
    <source>
        <dbReference type="ARBA" id="ARBA00005562"/>
    </source>
</evidence>
<comment type="similarity">
    <text evidence="1 3">Belongs to the ETS family.</text>
</comment>
<dbReference type="SMART" id="SM00413">
    <property type="entry name" value="ETS"/>
    <property type="match status" value="1"/>
</dbReference>
<sequence length="617" mass="69063">MRSTALRELRAQRAPVKPQNNRLEHASCKNLASCEFGVIDQYLSLRDQMDSEEPQVLLDLDQKVPQFIGERLSSSPIEPPVTVKSEFPHFLDMDFGGNPYMSFNPTPTTTTAAAHPVTTAAPTVSCTYDATGSRSFVAEAAGSGCTLIEAGRGDQQVGNGYHPDLFDLDSQTRPFYDDNSSSSVKYIKEEPEPFSMESFLIEQIRHEIESDCHELMCSSDPSKWCEEEVQNWVRWMCRKHRYPPCVVEYFKMPGQRLCQMVEEDFMWRSSECGSFLHQQLEVWKMAGARTGVSVQAGDTTEAAGDTTFSRAKFVPVHMAEQFVISVTQICSPQNHVVVMAGQVKTASRRATVALLTPRSRSTCKLSPPIEPRPADMAQSSPGSLCPAPSISPAPSTCSTMSSSSSGGNYPSDSMDDDVFSVRHAQLIGNNAHAWELHNCEAAGKHKASCMVGYTLRVFSVVCMLKYREIQSVSTMSFDSDPVPDTPLHNAPVSDRSCASTFNKPPVNVPHRSAPSGPREHPGPRQPKQTIHLWQFLRELLDDPESYHSCIKWTDRARGVFKIEDSSKVARLWGRRKNRPAMNYDKLSRSVRQYYKKGIIKKTEQSKRLVYQFCQPYL</sequence>
<keyword evidence="3" id="KW-0539">Nucleus</keyword>
<accession>A0ABD0JV84</accession>
<evidence type="ECO:0000259" key="5">
    <source>
        <dbReference type="PROSITE" id="PS50061"/>
    </source>
</evidence>
<dbReference type="InterPro" id="IPR000418">
    <property type="entry name" value="Ets_dom"/>
</dbReference>
<dbReference type="SMART" id="SM00251">
    <property type="entry name" value="SAM_PNT"/>
    <property type="match status" value="1"/>
</dbReference>
<organism evidence="7 8">
    <name type="scientific">Batillaria attramentaria</name>
    <dbReference type="NCBI Taxonomy" id="370345"/>
    <lineage>
        <taxon>Eukaryota</taxon>
        <taxon>Metazoa</taxon>
        <taxon>Spiralia</taxon>
        <taxon>Lophotrochozoa</taxon>
        <taxon>Mollusca</taxon>
        <taxon>Gastropoda</taxon>
        <taxon>Caenogastropoda</taxon>
        <taxon>Sorbeoconcha</taxon>
        <taxon>Cerithioidea</taxon>
        <taxon>Batillariidae</taxon>
        <taxon>Batillaria</taxon>
    </lineage>
</organism>
<gene>
    <name evidence="7" type="ORF">BaRGS_00030148</name>
</gene>
<comment type="caution">
    <text evidence="7">The sequence shown here is derived from an EMBL/GenBank/DDBJ whole genome shotgun (WGS) entry which is preliminary data.</text>
</comment>
<evidence type="ECO:0000313" key="8">
    <source>
        <dbReference type="Proteomes" id="UP001519460"/>
    </source>
</evidence>